<keyword evidence="2" id="KW-1185">Reference proteome</keyword>
<organism evidence="2 3">
    <name type="scientific">Panagrellus redivivus</name>
    <name type="common">Microworm</name>
    <dbReference type="NCBI Taxonomy" id="6233"/>
    <lineage>
        <taxon>Eukaryota</taxon>
        <taxon>Metazoa</taxon>
        <taxon>Ecdysozoa</taxon>
        <taxon>Nematoda</taxon>
        <taxon>Chromadorea</taxon>
        <taxon>Rhabditida</taxon>
        <taxon>Tylenchina</taxon>
        <taxon>Panagrolaimomorpha</taxon>
        <taxon>Panagrolaimoidea</taxon>
        <taxon>Panagrolaimidae</taxon>
        <taxon>Panagrellus</taxon>
    </lineage>
</organism>
<keyword evidence="1" id="KW-0812">Transmembrane</keyword>
<feature type="transmembrane region" description="Helical" evidence="1">
    <location>
        <begin position="50"/>
        <end position="70"/>
    </location>
</feature>
<evidence type="ECO:0000256" key="1">
    <source>
        <dbReference type="SAM" id="Phobius"/>
    </source>
</evidence>
<keyword evidence="1" id="KW-0472">Membrane</keyword>
<evidence type="ECO:0000313" key="3">
    <source>
        <dbReference type="WBParaSite" id="Pan_g15971.t1"/>
    </source>
</evidence>
<reference evidence="3" key="2">
    <citation type="submission" date="2020-10" db="UniProtKB">
        <authorList>
            <consortium name="WormBaseParasite"/>
        </authorList>
    </citation>
    <scope>IDENTIFICATION</scope>
</reference>
<keyword evidence="1" id="KW-1133">Transmembrane helix</keyword>
<dbReference type="AlphaFoldDB" id="A0A7E4V3C7"/>
<sequence length="80" mass="8911">MCLLFFASRCVSTPLSFAFSLHLVWSLFTFGACIRHLTLPIVQIIADQTLSPTGICYLLLFLAFHFVLANKSKVGPLAFM</sequence>
<reference evidence="2" key="1">
    <citation type="journal article" date="2013" name="Genetics">
        <title>The draft genome and transcriptome of Panagrellus redivivus are shaped by the harsh demands of a free-living lifestyle.</title>
        <authorList>
            <person name="Srinivasan J."/>
            <person name="Dillman A.R."/>
            <person name="Macchietto M.G."/>
            <person name="Heikkinen L."/>
            <person name="Lakso M."/>
            <person name="Fracchia K.M."/>
            <person name="Antoshechkin I."/>
            <person name="Mortazavi A."/>
            <person name="Wong G."/>
            <person name="Sternberg P.W."/>
        </authorList>
    </citation>
    <scope>NUCLEOTIDE SEQUENCE [LARGE SCALE GENOMIC DNA]</scope>
    <source>
        <strain evidence="2">MT8872</strain>
    </source>
</reference>
<proteinExistence type="predicted"/>
<evidence type="ECO:0000313" key="2">
    <source>
        <dbReference type="Proteomes" id="UP000492821"/>
    </source>
</evidence>
<dbReference type="WBParaSite" id="Pan_g15971.t1">
    <property type="protein sequence ID" value="Pan_g15971.t1"/>
    <property type="gene ID" value="Pan_g15971"/>
</dbReference>
<dbReference type="Proteomes" id="UP000492821">
    <property type="component" value="Unassembled WGS sequence"/>
</dbReference>
<protein>
    <submittedName>
        <fullName evidence="3">Secreted protein</fullName>
    </submittedName>
</protein>
<name>A0A7E4V3C7_PANRE</name>
<accession>A0A7E4V3C7</accession>